<name>A0ABQ0A3P7_9GAMM</name>
<dbReference type="PANTHER" id="PTHR36150">
    <property type="entry name" value="DNA GYRASE INHIBITOR YACG"/>
    <property type="match status" value="1"/>
</dbReference>
<sequence length="73" mass="8302">MSKPTKIQCPNCQTSITWSDEFPDRPFCSERCKLIDLGEWASENHKIPGSPNYDDVLSGDLDLMAENPNKHLH</sequence>
<dbReference type="Proteomes" id="UP001465153">
    <property type="component" value="Unassembled WGS sequence"/>
</dbReference>
<feature type="binding site" evidence="3">
    <location>
        <position position="12"/>
    </location>
    <ligand>
        <name>Zn(2+)</name>
        <dbReference type="ChEBI" id="CHEBI:29105"/>
    </ligand>
</feature>
<dbReference type="HAMAP" id="MF_00649">
    <property type="entry name" value="DNA_gyrase_inhibitor_YacG"/>
    <property type="match status" value="1"/>
</dbReference>
<organism evidence="4 5">
    <name type="scientific">Sessilibacter corallicola</name>
    <dbReference type="NCBI Taxonomy" id="2904075"/>
    <lineage>
        <taxon>Bacteria</taxon>
        <taxon>Pseudomonadati</taxon>
        <taxon>Pseudomonadota</taxon>
        <taxon>Gammaproteobacteria</taxon>
        <taxon>Cellvibrionales</taxon>
        <taxon>Cellvibrionaceae</taxon>
        <taxon>Sessilibacter</taxon>
    </lineage>
</organism>
<dbReference type="EMBL" id="BAABWN010000001">
    <property type="protein sequence ID" value="GAA6166281.1"/>
    <property type="molecule type" value="Genomic_DNA"/>
</dbReference>
<evidence type="ECO:0000256" key="2">
    <source>
        <dbReference type="ARBA" id="ARBA00022833"/>
    </source>
</evidence>
<evidence type="ECO:0000313" key="4">
    <source>
        <dbReference type="EMBL" id="GAA6166281.1"/>
    </source>
</evidence>
<keyword evidence="5" id="KW-1185">Reference proteome</keyword>
<feature type="binding site" evidence="3">
    <location>
        <position position="9"/>
    </location>
    <ligand>
        <name>Zn(2+)</name>
        <dbReference type="ChEBI" id="CHEBI:29105"/>
    </ligand>
</feature>
<accession>A0ABQ0A3P7</accession>
<proteinExistence type="inferred from homology"/>
<comment type="cofactor">
    <cofactor evidence="3">
        <name>Zn(2+)</name>
        <dbReference type="ChEBI" id="CHEBI:29105"/>
    </cofactor>
    <text evidence="3">Binds 1 zinc ion.</text>
</comment>
<feature type="binding site" evidence="3">
    <location>
        <position position="32"/>
    </location>
    <ligand>
        <name>Zn(2+)</name>
        <dbReference type="ChEBI" id="CHEBI:29105"/>
    </ligand>
</feature>
<keyword evidence="1 3" id="KW-0479">Metal-binding</keyword>
<dbReference type="InterPro" id="IPR013088">
    <property type="entry name" value="Znf_NHR/GATA"/>
</dbReference>
<gene>
    <name evidence="3 4" type="primary">yacG</name>
    <name evidence="4" type="ORF">NBRC116591_00910</name>
</gene>
<dbReference type="PANTHER" id="PTHR36150:SF1">
    <property type="entry name" value="DNA GYRASE INHIBITOR YACG"/>
    <property type="match status" value="1"/>
</dbReference>
<feature type="binding site" evidence="3">
    <location>
        <position position="28"/>
    </location>
    <ligand>
        <name>Zn(2+)</name>
        <dbReference type="ChEBI" id="CHEBI:29105"/>
    </ligand>
</feature>
<reference evidence="4 5" key="1">
    <citation type="submission" date="2024-04" db="EMBL/GenBank/DDBJ databases">
        <title>Draft genome sequence of Sessilibacter corallicola NBRC 116591.</title>
        <authorList>
            <person name="Miyakawa T."/>
            <person name="Kusuya Y."/>
            <person name="Miura T."/>
        </authorList>
    </citation>
    <scope>NUCLEOTIDE SEQUENCE [LARGE SCALE GENOMIC DNA]</scope>
    <source>
        <strain evidence="4 5">KU-00831-HH</strain>
    </source>
</reference>
<dbReference type="SUPFAM" id="SSF57716">
    <property type="entry name" value="Glucocorticoid receptor-like (DNA-binding domain)"/>
    <property type="match status" value="1"/>
</dbReference>
<evidence type="ECO:0000313" key="5">
    <source>
        <dbReference type="Proteomes" id="UP001465153"/>
    </source>
</evidence>
<dbReference type="InterPro" id="IPR005584">
    <property type="entry name" value="DNA_gyrase_inhibitor_YacG"/>
</dbReference>
<comment type="subunit">
    <text evidence="3">Interacts with GyrB.</text>
</comment>
<evidence type="ECO:0000256" key="3">
    <source>
        <dbReference type="HAMAP-Rule" id="MF_00649"/>
    </source>
</evidence>
<keyword evidence="2 3" id="KW-0862">Zinc</keyword>
<dbReference type="RefSeq" id="WP_233086669.1">
    <property type="nucleotide sequence ID" value="NZ_BAABWN010000001.1"/>
</dbReference>
<comment type="similarity">
    <text evidence="3">Belongs to the DNA gyrase inhibitor YacG family.</text>
</comment>
<dbReference type="NCBIfam" id="NF001638">
    <property type="entry name" value="PRK00418.1"/>
    <property type="match status" value="1"/>
</dbReference>
<dbReference type="Pfam" id="PF03884">
    <property type="entry name" value="YacG"/>
    <property type="match status" value="1"/>
</dbReference>
<comment type="caution">
    <text evidence="4">The sequence shown here is derived from an EMBL/GenBank/DDBJ whole genome shotgun (WGS) entry which is preliminary data.</text>
</comment>
<comment type="function">
    <text evidence="3">Inhibits all the catalytic activities of DNA gyrase by preventing its interaction with DNA. Acts by binding directly to the C-terminal domain of GyrB, which probably disrupts DNA binding by the gyrase.</text>
</comment>
<dbReference type="Gene3D" id="3.30.50.10">
    <property type="entry name" value="Erythroid Transcription Factor GATA-1, subunit A"/>
    <property type="match status" value="1"/>
</dbReference>
<protein>
    <recommendedName>
        <fullName evidence="3">DNA gyrase inhibitor YacG</fullName>
    </recommendedName>
</protein>
<evidence type="ECO:0000256" key="1">
    <source>
        <dbReference type="ARBA" id="ARBA00022723"/>
    </source>
</evidence>